<dbReference type="Proteomes" id="UP000095192">
    <property type="component" value="Unassembled WGS sequence"/>
</dbReference>
<accession>A0A1D3CZN2</accession>
<dbReference type="VEuPathDB" id="ToxoDB:cyc_03395"/>
<feature type="region of interest" description="Disordered" evidence="1">
    <location>
        <begin position="1"/>
        <end position="22"/>
    </location>
</feature>
<dbReference type="InterPro" id="IPR011989">
    <property type="entry name" value="ARM-like"/>
</dbReference>
<proteinExistence type="predicted"/>
<evidence type="ECO:0000313" key="4">
    <source>
        <dbReference type="Proteomes" id="UP000095192"/>
    </source>
</evidence>
<dbReference type="InParanoid" id="A0A1D3CZN2"/>
<reference evidence="3 4" key="1">
    <citation type="journal article" date="2016" name="BMC Genomics">
        <title>Comparative genomics reveals Cyclospora cayetanensis possesses coccidia-like metabolism and invasion components but unique surface antigens.</title>
        <authorList>
            <person name="Liu S."/>
            <person name="Wang L."/>
            <person name="Zheng H."/>
            <person name="Xu Z."/>
            <person name="Roellig D.M."/>
            <person name="Li N."/>
            <person name="Frace M.A."/>
            <person name="Tang K."/>
            <person name="Arrowood M.J."/>
            <person name="Moss D.M."/>
            <person name="Zhang L."/>
            <person name="Feng Y."/>
            <person name="Xiao L."/>
        </authorList>
    </citation>
    <scope>NUCLEOTIDE SEQUENCE [LARGE SCALE GENOMIC DNA]</scope>
    <source>
        <strain evidence="3 4">CHN_HEN01</strain>
    </source>
</reference>
<dbReference type="InterPro" id="IPR055443">
    <property type="entry name" value="HEAT_ECM29"/>
</dbReference>
<evidence type="ECO:0000256" key="1">
    <source>
        <dbReference type="SAM" id="MobiDB-lite"/>
    </source>
</evidence>
<feature type="compositionally biased region" description="Low complexity" evidence="1">
    <location>
        <begin position="579"/>
        <end position="590"/>
    </location>
</feature>
<organism evidence="3 4">
    <name type="scientific">Cyclospora cayetanensis</name>
    <dbReference type="NCBI Taxonomy" id="88456"/>
    <lineage>
        <taxon>Eukaryota</taxon>
        <taxon>Sar</taxon>
        <taxon>Alveolata</taxon>
        <taxon>Apicomplexa</taxon>
        <taxon>Conoidasida</taxon>
        <taxon>Coccidia</taxon>
        <taxon>Eucoccidiorida</taxon>
        <taxon>Eimeriorina</taxon>
        <taxon>Eimeriidae</taxon>
        <taxon>Cyclospora</taxon>
    </lineage>
</organism>
<feature type="region of interest" description="Disordered" evidence="1">
    <location>
        <begin position="1559"/>
        <end position="1590"/>
    </location>
</feature>
<feature type="region of interest" description="Disordered" evidence="1">
    <location>
        <begin position="562"/>
        <end position="590"/>
    </location>
</feature>
<evidence type="ECO:0000313" key="3">
    <source>
        <dbReference type="EMBL" id="OEH76647.1"/>
    </source>
</evidence>
<protein>
    <recommendedName>
        <fullName evidence="2">Proteasome adapter and scaffold protein ECM29 HEAT-repeat domain-containing protein</fullName>
    </recommendedName>
</protein>
<dbReference type="EMBL" id="JROU02001383">
    <property type="protein sequence ID" value="OEH76647.1"/>
    <property type="molecule type" value="Genomic_DNA"/>
</dbReference>
<name>A0A1D3CZN2_9EIME</name>
<evidence type="ECO:0000259" key="2">
    <source>
        <dbReference type="Pfam" id="PF24492"/>
    </source>
</evidence>
<keyword evidence="4" id="KW-1185">Reference proteome</keyword>
<dbReference type="SUPFAM" id="SSF48371">
    <property type="entry name" value="ARM repeat"/>
    <property type="match status" value="2"/>
</dbReference>
<comment type="caution">
    <text evidence="3">The sequence shown here is derived from an EMBL/GenBank/DDBJ whole genome shotgun (WGS) entry which is preliminary data.</text>
</comment>
<feature type="domain" description="Proteasome adapter and scaffold protein ECM29 HEAT-repeat" evidence="2">
    <location>
        <begin position="1597"/>
        <end position="1752"/>
    </location>
</feature>
<dbReference type="InterPro" id="IPR016024">
    <property type="entry name" value="ARM-type_fold"/>
</dbReference>
<gene>
    <name evidence="3" type="ORF">cyc_03395</name>
</gene>
<sequence length="1902" mass="205592">MDLHAAGSRRQKRQGDLPLSGEEAKNAEYEQTALRLSLCSDEALVTVVIAIVNSCLRRSKEAAAENYEEWAASSSYPKMLLLLLECLATPKAMCELLLLLGTESSTASSAKKEEKEAAIQQLALQLLWEKNCKLSRQELVLYQTRAVLLLTEATKAVPIVDEKAAEAAAAVALSASAGEVSDPPSSVKSHGDDELLLQLLFDLVSLRPLPQQHPLQQQQQQLLLLSSATRRMQEARGPLPAKLQEKLLLQLAKCRAAAEQRHCLAVLELQWEALGLLQLALQWGVSSLQPAVRFRASLSLLQWCLRLQRWFVCEVHAGAAADVTTEAANDGGRQQRRSRLLCSTVAEAGGLVLNFLSQSVEQLLLVAAPSASDIFAECCLQPAGVAADGSLVVSDGELLLERMIRLYGAVFAADSVVSPDLVFKLSQEILPPHMRPRSAADILLQPATRQLLPPLLEAISTACRQKATKAQPQSRWAASAALSLSAAVDVPTTPSALQALRSCGDWLAMRLETLREAIFQLQGKQPEDLLIGELQQHHDRLEGQLVALLDWTVALWLNPPTGASPPVSPTADRSEKDASSSPPFAAAEESNGGACADLSALAPQQLMLQEALRLASKAFPPFHPANSFVLPRFCTKKDMATPGEVTPYGIHKPAISPFYVDAHEVQQQLAAATNASLESAAEVRLALVERLSDLLHAELHLGRSLHSPLKKLRLAEGTAPALAATASCFDVRGEDMRLLSALLFPLLAARPADQTLTDAMRCAFCRCWKGLLKWEKQLQQRQNGRCDGGVSALPSLLSVQVPLLLSSVLFAPLAAGSVAAAAEKAAAAKKKKQGRALKAVQCTREDARRAAADLLRMFASSVHQRTPQESDHERLLAAFLPFLSGRLVDVQQLLQQEAAFAASLQCCCSLGERGSLPSDPLLLHLKDAVQQHTGLAVREQEKQQTQTQRQRLPLPGELAGSLVVVGGALSEAREKSSCAVGSSEAPENSVASQAVSVVLQHFHLWTAAYCRDDDAAAAAQAAAAQPPLGEQPQATAVSAFAVYAQSWTDAMLLCSLEALAQALRFYFPAVLAALQSLPPRQQQQPSSQEQNKDSASVDSLLSLLIAISKADTSQRTGLLVLHASLQTVAFLGSLCAINACRLGSSEAAVWSQQYRRVVAALMETASLVSPSLRSAAALAVVRLVLELHRMRSAAAASADAREEAVLASETNQVLLLVLQLAQLQQLADSSEGKKAAPREEDAAAASAAVESAAAVAAEKSGVETQLAHAVFSSPRLKASLWPRVSSSAVCWLSALLLHAKHLPEVAALLLLLQRIFLSRVGDADVFVGHCPLSLLFSFSVYFWHSTVPLRESVEMLSQLVETHTGAAATWRLRSILHTYKERERKGESLRLTTERRRIAEALCGAFVFALEKIPTFKRSFFADLLATEVTHDASVRVIVWNPCVQAVYGISSVAELTAIGHDWTEIKPFFEDLWLSAARCLDDIVDEVRAAARLLGRTLRALTGELCCEGRPLVASVNLLQKVCEAHSGNKEIRILCLDVLGECVGNCFAAERRRRSKRHSSATLTPGDDGSCTEKKGGSETAADDTPSTHDTEAWLVPLVVFLIEGLGAFEPRAFAFHQFHAERLHGVSQKDFERTRVSLSQTGRAAKILKDIARQMDLSAVGSLIPPLVQKLRGSLGVASRCGVCFFVSSLFDEWGAKIPEVSVHAKRLLKALARSLLDPSPTVRGAAIEAFAVVCKFANSKAMQEVLEKQLLQLPSPDCLEVYERVETQLSVGNALLHVSRRASELFNAELRGHVAASAFCFRHSSSEAVAAVYRDLWTEVAASDAFGIPRYMAFIVDKLRLQLELSVREERLTAARAISTLAAQVAATWKDGFPSSVQRRTLSPFCGSLSAPVDLRAF</sequence>
<dbReference type="Pfam" id="PF24492">
    <property type="entry name" value="HEAT_ECM29"/>
    <property type="match status" value="1"/>
</dbReference>
<dbReference type="Gene3D" id="1.25.10.10">
    <property type="entry name" value="Leucine-rich Repeat Variant"/>
    <property type="match status" value="1"/>
</dbReference>